<dbReference type="AlphaFoldDB" id="A0A0K0DTP9"/>
<feature type="transmembrane region" description="Helical" evidence="1">
    <location>
        <begin position="116"/>
        <end position="140"/>
    </location>
</feature>
<accession>A0A0K0DTP9</accession>
<feature type="transmembrane region" description="Helical" evidence="1">
    <location>
        <begin position="204"/>
        <end position="222"/>
    </location>
</feature>
<keyword evidence="1" id="KW-0472">Membrane</keyword>
<keyword evidence="2" id="KW-1185">Reference proteome</keyword>
<evidence type="ECO:0000313" key="3">
    <source>
        <dbReference type="WBParaSite" id="SSTP_0000061300.1"/>
    </source>
</evidence>
<name>A0A0K0DTP9_STRER</name>
<evidence type="ECO:0000313" key="2">
    <source>
        <dbReference type="Proteomes" id="UP000035681"/>
    </source>
</evidence>
<dbReference type="WBParaSite" id="TCONS_00014404.p1">
    <property type="protein sequence ID" value="TCONS_00014404.p1"/>
    <property type="gene ID" value="XLOC_009613"/>
</dbReference>
<keyword evidence="1" id="KW-0812">Transmembrane</keyword>
<dbReference type="Gene3D" id="1.20.140.150">
    <property type="match status" value="1"/>
</dbReference>
<protein>
    <submittedName>
        <fullName evidence="3">Transmembrane protein</fullName>
    </submittedName>
</protein>
<organism evidence="3">
    <name type="scientific">Strongyloides stercoralis</name>
    <name type="common">Threadworm</name>
    <dbReference type="NCBI Taxonomy" id="6248"/>
    <lineage>
        <taxon>Eukaryota</taxon>
        <taxon>Metazoa</taxon>
        <taxon>Ecdysozoa</taxon>
        <taxon>Nematoda</taxon>
        <taxon>Chromadorea</taxon>
        <taxon>Rhabditida</taxon>
        <taxon>Tylenchina</taxon>
        <taxon>Panagrolaimomorpha</taxon>
        <taxon>Strongyloidoidea</taxon>
        <taxon>Strongyloididae</taxon>
        <taxon>Strongyloides</taxon>
    </lineage>
</organism>
<dbReference type="Proteomes" id="UP000035681">
    <property type="component" value="Unplaced"/>
</dbReference>
<evidence type="ECO:0000256" key="1">
    <source>
        <dbReference type="SAM" id="Phobius"/>
    </source>
</evidence>
<sequence>MMDSLEKTVELRGSQILNYERYHKMLWQRRLMAGVTLITIISIIAFIGAIFSPNWTSLYFRNTKNEMVYVTLGVWGEWRTIHAENSTKVPKPEFISYFPHPPKEILRLDDTDLQHYYRAQATFCFISLILMFCNNGLAIYTFYHHRYIYKRLVACIHLVIAMSLVVTSEILINSVNEWNLKVAMKHSIVDWHYKSQQNLGSATHITWIVALIYFCAFCIFIVSSKKQKGSRAATAEFEIEDRPIHIGR</sequence>
<keyword evidence="1" id="KW-1133">Transmembrane helix</keyword>
<dbReference type="WBParaSite" id="SSTP_0000061300.1">
    <property type="protein sequence ID" value="SSTP_0000061300.1"/>
    <property type="gene ID" value="SSTP_0000061300"/>
</dbReference>
<feature type="transmembrane region" description="Helical" evidence="1">
    <location>
        <begin position="31"/>
        <end position="51"/>
    </location>
</feature>
<dbReference type="STRING" id="6248.A0A0K0DTP9"/>
<feature type="transmembrane region" description="Helical" evidence="1">
    <location>
        <begin position="152"/>
        <end position="172"/>
    </location>
</feature>
<proteinExistence type="predicted"/>
<reference evidence="3" key="1">
    <citation type="submission" date="2015-08" db="UniProtKB">
        <authorList>
            <consortium name="WormBaseParasite"/>
        </authorList>
    </citation>
    <scope>IDENTIFICATION</scope>
</reference>